<sequence length="115" mass="11205">MRVAATAVGIAAPQPERPGPRLGEACGTRCIRKLIGGDMGAGFARIGGACTSGLMGVSCPGDGDCGRSKGRGGEVVIHGGGFDGDSAPDGILLALPNKVPVAGTTTLHGGLIVVP</sequence>
<name>A0A7S2K4L0_9DINO</name>
<accession>A0A7S2K4L0</accession>
<protein>
    <submittedName>
        <fullName evidence="1">Uncharacterized protein</fullName>
    </submittedName>
</protein>
<organism evidence="1">
    <name type="scientific">Zooxanthella nutricula</name>
    <dbReference type="NCBI Taxonomy" id="1333877"/>
    <lineage>
        <taxon>Eukaryota</taxon>
        <taxon>Sar</taxon>
        <taxon>Alveolata</taxon>
        <taxon>Dinophyceae</taxon>
        <taxon>Peridiniales</taxon>
        <taxon>Peridiniales incertae sedis</taxon>
        <taxon>Zooxanthella</taxon>
    </lineage>
</organism>
<proteinExistence type="predicted"/>
<dbReference type="AlphaFoldDB" id="A0A7S2K4L0"/>
<gene>
    <name evidence="1" type="ORF">BRAN1462_LOCUS25432</name>
</gene>
<dbReference type="EMBL" id="HBGW01040251">
    <property type="protein sequence ID" value="CAD9564902.1"/>
    <property type="molecule type" value="Transcribed_RNA"/>
</dbReference>
<reference evidence="1" key="1">
    <citation type="submission" date="2021-01" db="EMBL/GenBank/DDBJ databases">
        <authorList>
            <person name="Corre E."/>
            <person name="Pelletier E."/>
            <person name="Niang G."/>
            <person name="Scheremetjew M."/>
            <person name="Finn R."/>
            <person name="Kale V."/>
            <person name="Holt S."/>
            <person name="Cochrane G."/>
            <person name="Meng A."/>
            <person name="Brown T."/>
            <person name="Cohen L."/>
        </authorList>
    </citation>
    <scope>NUCLEOTIDE SEQUENCE</scope>
    <source>
        <strain evidence="1">RCC3387</strain>
    </source>
</reference>
<evidence type="ECO:0000313" key="1">
    <source>
        <dbReference type="EMBL" id="CAD9564902.1"/>
    </source>
</evidence>